<dbReference type="SUPFAM" id="SSF51161">
    <property type="entry name" value="Trimeric LpxA-like enzymes"/>
    <property type="match status" value="1"/>
</dbReference>
<dbReference type="AlphaFoldDB" id="A0A1I2JZL8"/>
<dbReference type="PANTHER" id="PTHR43300:SF4">
    <property type="entry name" value="ACYL-[ACYL-CARRIER-PROTEIN]--UDP-N-ACETYLGLUCOSAMINE O-ACYLTRANSFERASE"/>
    <property type="match status" value="1"/>
</dbReference>
<evidence type="ECO:0000313" key="5">
    <source>
        <dbReference type="Proteomes" id="UP000199116"/>
    </source>
</evidence>
<dbReference type="Proteomes" id="UP000199116">
    <property type="component" value="Unassembled WGS sequence"/>
</dbReference>
<name>A0A1I2JZL8_9FLAO</name>
<reference evidence="5" key="1">
    <citation type="submission" date="2016-10" db="EMBL/GenBank/DDBJ databases">
        <authorList>
            <person name="Varghese N."/>
            <person name="Submissions S."/>
        </authorList>
    </citation>
    <scope>NUCLEOTIDE SEQUENCE [LARGE SCALE GENOMIC DNA]</scope>
    <source>
        <strain evidence="5">DSM 23515</strain>
    </source>
</reference>
<dbReference type="Gene3D" id="3.40.50.20">
    <property type="match status" value="1"/>
</dbReference>
<comment type="similarity">
    <text evidence="1">Belongs to the transferase hexapeptide repeat family.</text>
</comment>
<accession>A0A1I2JZL8</accession>
<dbReference type="GO" id="GO:0016746">
    <property type="term" value="F:acyltransferase activity"/>
    <property type="evidence" value="ECO:0007669"/>
    <property type="project" value="UniProtKB-KW"/>
</dbReference>
<gene>
    <name evidence="4" type="ORF">SAMN04488033_101336</name>
</gene>
<feature type="domain" description="PglD N-terminal" evidence="3">
    <location>
        <begin position="6"/>
        <end position="86"/>
    </location>
</feature>
<evidence type="ECO:0000313" key="4">
    <source>
        <dbReference type="EMBL" id="SFF60315.1"/>
    </source>
</evidence>
<protein>
    <submittedName>
        <fullName evidence="4">Sugar O-acyltransferase, sialic acid O-acetyltransferase NeuD family</fullName>
    </submittedName>
</protein>
<dbReference type="CDD" id="cd03360">
    <property type="entry name" value="LbH_AT_putative"/>
    <property type="match status" value="1"/>
</dbReference>
<keyword evidence="4" id="KW-0012">Acyltransferase</keyword>
<evidence type="ECO:0000256" key="1">
    <source>
        <dbReference type="ARBA" id="ARBA00007274"/>
    </source>
</evidence>
<keyword evidence="5" id="KW-1185">Reference proteome</keyword>
<keyword evidence="4" id="KW-0808">Transferase</keyword>
<organism evidence="4 5">
    <name type="scientific">Salegentibacter agarivorans</name>
    <dbReference type="NCBI Taxonomy" id="345907"/>
    <lineage>
        <taxon>Bacteria</taxon>
        <taxon>Pseudomonadati</taxon>
        <taxon>Bacteroidota</taxon>
        <taxon>Flavobacteriia</taxon>
        <taxon>Flavobacteriales</taxon>
        <taxon>Flavobacteriaceae</taxon>
        <taxon>Salegentibacter</taxon>
    </lineage>
</organism>
<dbReference type="RefSeq" id="WP_093302346.1">
    <property type="nucleotide sequence ID" value="NZ_FOOH01000001.1"/>
</dbReference>
<dbReference type="EMBL" id="FOOH01000001">
    <property type="protein sequence ID" value="SFF60315.1"/>
    <property type="molecule type" value="Genomic_DNA"/>
</dbReference>
<dbReference type="InterPro" id="IPR050179">
    <property type="entry name" value="Trans_hexapeptide_repeat"/>
</dbReference>
<dbReference type="InterPro" id="IPR011004">
    <property type="entry name" value="Trimer_LpxA-like_sf"/>
</dbReference>
<dbReference type="Pfam" id="PF17836">
    <property type="entry name" value="PglD_N"/>
    <property type="match status" value="1"/>
</dbReference>
<dbReference type="Gene3D" id="2.160.10.10">
    <property type="entry name" value="Hexapeptide repeat proteins"/>
    <property type="match status" value="1"/>
</dbReference>
<evidence type="ECO:0000256" key="2">
    <source>
        <dbReference type="PIRSR" id="PIRSR620019-2"/>
    </source>
</evidence>
<feature type="binding site" evidence="2">
    <location>
        <position position="75"/>
    </location>
    <ligand>
        <name>substrate</name>
    </ligand>
</feature>
<evidence type="ECO:0000259" key="3">
    <source>
        <dbReference type="Pfam" id="PF17836"/>
    </source>
</evidence>
<dbReference type="InterPro" id="IPR020019">
    <property type="entry name" value="AcTrfase_PglD-like"/>
</dbReference>
<dbReference type="InterPro" id="IPR041561">
    <property type="entry name" value="PglD_N"/>
</dbReference>
<dbReference type="PANTHER" id="PTHR43300">
    <property type="entry name" value="ACETYLTRANSFERASE"/>
    <property type="match status" value="1"/>
</dbReference>
<proteinExistence type="inferred from homology"/>
<sequence length="222" mass="24984">MKENKKLVIYGVGKFADFIIYSFIHDSPYQVVAQCVEEAYISEISETDHEFPLVNFDNLEKEFNPDEYYLFITVGNDKLRERIYKKARKKGYTLATYIATNAIYPKNLKTGNNVYIGEKTGIQPFVEIENNSFIIAANIGHHSKIGKNSLLSVCLLGAEVQVGKNTFIGLNATIKPKIKIGSFNIIGMNSKITSNTPDHAIFSEPATKIHKLSYKDISGKYL</sequence>